<dbReference type="AlphaFoldDB" id="A0A678THV5"/>
<accession>A0A678THV5</accession>
<evidence type="ECO:0000313" key="2">
    <source>
        <dbReference type="EMBL" id="AWA45029.1"/>
    </source>
</evidence>
<reference evidence="2" key="1">
    <citation type="submission" date="2018-04" db="EMBL/GenBank/DDBJ databases">
        <title>Comparative Analysis of Homologous Sequences of Saccharum officinarum and Saccharum spontaneum Reveals Independent Polyploidization Events.</title>
        <authorList>
            <person name="Sharma A."/>
            <person name="Song J."/>
            <person name="Lin Q."/>
            <person name="Singh R."/>
            <person name="Ramos N."/>
            <person name="Wang K."/>
            <person name="Zhang J."/>
            <person name="Ming R."/>
            <person name="Yu Q."/>
        </authorList>
    </citation>
    <scope>NUCLEOTIDE SEQUENCE</scope>
</reference>
<dbReference type="EMBL" id="MH182559">
    <property type="protein sequence ID" value="AWA45029.1"/>
    <property type="molecule type" value="Genomic_DNA"/>
</dbReference>
<protein>
    <submittedName>
        <fullName evidence="2">Uncharacterized protein</fullName>
    </submittedName>
</protein>
<sequence length="86" mass="9224">MKRAGAGVFSGGLRTERSDESLSDDNMSVCCKFQSDLERNARLLKKTSFPLCGSHLSQSYDLGLAQIQGLADHGGGSPWLQGNALH</sequence>
<name>A0A678THV5_SACSP</name>
<gene>
    <name evidence="2" type="ORF">SS80F19_000010</name>
</gene>
<evidence type="ECO:0000256" key="1">
    <source>
        <dbReference type="SAM" id="MobiDB-lite"/>
    </source>
</evidence>
<feature type="region of interest" description="Disordered" evidence="1">
    <location>
        <begin position="1"/>
        <end position="23"/>
    </location>
</feature>
<organism evidence="2">
    <name type="scientific">Saccharum spontaneum</name>
    <name type="common">Wild sugarcane</name>
    <dbReference type="NCBI Taxonomy" id="62335"/>
    <lineage>
        <taxon>Eukaryota</taxon>
        <taxon>Viridiplantae</taxon>
        <taxon>Streptophyta</taxon>
        <taxon>Embryophyta</taxon>
        <taxon>Tracheophyta</taxon>
        <taxon>Spermatophyta</taxon>
        <taxon>Magnoliopsida</taxon>
        <taxon>Liliopsida</taxon>
        <taxon>Poales</taxon>
        <taxon>Poaceae</taxon>
        <taxon>PACMAD clade</taxon>
        <taxon>Panicoideae</taxon>
        <taxon>Andropogonodae</taxon>
        <taxon>Andropogoneae</taxon>
        <taxon>Saccharinae</taxon>
        <taxon>Saccharum</taxon>
        <taxon>Saccharum officinarum species complex</taxon>
    </lineage>
</organism>
<proteinExistence type="predicted"/>